<dbReference type="RefSeq" id="WP_097150102.1">
    <property type="nucleotide sequence ID" value="NZ_OBQC01000010.1"/>
</dbReference>
<protein>
    <submittedName>
        <fullName evidence="2">Uncharacterized protein</fullName>
    </submittedName>
</protein>
<dbReference type="EMBL" id="OBQC01000010">
    <property type="protein sequence ID" value="SOC41451.1"/>
    <property type="molecule type" value="Genomic_DNA"/>
</dbReference>
<gene>
    <name evidence="2" type="ORF">SAMN05877842_11062</name>
</gene>
<feature type="compositionally biased region" description="Basic residues" evidence="1">
    <location>
        <begin position="468"/>
        <end position="479"/>
    </location>
</feature>
<organism evidence="2 3">
    <name type="scientific">Ureibacillus acetophenoni</name>
    <dbReference type="NCBI Taxonomy" id="614649"/>
    <lineage>
        <taxon>Bacteria</taxon>
        <taxon>Bacillati</taxon>
        <taxon>Bacillota</taxon>
        <taxon>Bacilli</taxon>
        <taxon>Bacillales</taxon>
        <taxon>Caryophanaceae</taxon>
        <taxon>Ureibacillus</taxon>
    </lineage>
</organism>
<evidence type="ECO:0000256" key="1">
    <source>
        <dbReference type="SAM" id="MobiDB-lite"/>
    </source>
</evidence>
<evidence type="ECO:0000313" key="3">
    <source>
        <dbReference type="Proteomes" id="UP000219252"/>
    </source>
</evidence>
<sequence>MQSYWNFPAAAGGTINSINNAGIETFKGNELDSLTREICQNSLDAIKDESKPVVVEFKSFKLQRNQFPQRAELLEAFNKCETTWKGKNPKSEQFIDQAKYILNEQEIPFLRISDFNTKGLEGAQTGELGSPWSSLVREAGSSNKGDSSGGSFGIGKSAPFANSKLRILFYSSQDLSDYQSHIGVANIMSFEKQPGQITLGTGYFTNNENSNAIPGLINLDPGFNREETGTDIFVSAFEPKDMNWVEAIRNSVIYNFFITIWQNKLVVKVDDEVISHENIGSFIAQLDDTNEDYRHVKNYFRLLTSEDSIQIPYPAKSYKKIGKFEEGEATLFIMKGEDLNRRVLMTRKAGMRLFEQNRISGSISFTGILIITGKHMNQVFKKMENPAHTLWEPSRFEEAPKEADTAFKDLRRFVRETVQQTFQAETTDTMDAFGLSDFLPDTTTVDGEGDDKKESLTLKIKSIAQKKKEKPKKKLKKKQRNEEFEDTLADAGIIPEGDQAGHSDEEREEGLGLGGGTGNTHGEQGPSDEGTGGAQEGKGEKEKNKPIDVEKRYVCLQKNEGLYRVNIKPEKKFEKGKLEFKVSGEQSDYILPILDVQSPDIQVISIDKNVVRFINLTGKKLKNIKVKVDYEQYCVMEVDLYEI</sequence>
<proteinExistence type="predicted"/>
<feature type="region of interest" description="Disordered" evidence="1">
    <location>
        <begin position="468"/>
        <end position="544"/>
    </location>
</feature>
<accession>A0A285UMI0</accession>
<evidence type="ECO:0000313" key="2">
    <source>
        <dbReference type="EMBL" id="SOC41451.1"/>
    </source>
</evidence>
<name>A0A285UMI0_9BACL</name>
<reference evidence="3" key="1">
    <citation type="submission" date="2017-08" db="EMBL/GenBank/DDBJ databases">
        <authorList>
            <person name="Varghese N."/>
            <person name="Submissions S."/>
        </authorList>
    </citation>
    <scope>NUCLEOTIDE SEQUENCE [LARGE SCALE GENOMIC DNA]</scope>
    <source>
        <strain evidence="3">JC23</strain>
    </source>
</reference>
<dbReference type="OrthoDB" id="1395829at2"/>
<dbReference type="Proteomes" id="UP000219252">
    <property type="component" value="Unassembled WGS sequence"/>
</dbReference>
<dbReference type="AlphaFoldDB" id="A0A285UMI0"/>
<keyword evidence="3" id="KW-1185">Reference proteome</keyword>